<proteinExistence type="predicted"/>
<keyword evidence="2" id="KW-1185">Reference proteome</keyword>
<reference evidence="1 2" key="1">
    <citation type="submission" date="2023-12" db="EMBL/GenBank/DDBJ databases">
        <title>Baltic Sea Cyanobacteria.</title>
        <authorList>
            <person name="Delbaje E."/>
            <person name="Fewer D.P."/>
            <person name="Shishido T.K."/>
        </authorList>
    </citation>
    <scope>NUCLEOTIDE SEQUENCE [LARGE SCALE GENOMIC DNA]</scope>
    <source>
        <strain evidence="1 2">UHCC 0139</strain>
    </source>
</reference>
<protein>
    <submittedName>
        <fullName evidence="1">Occludin/ELL family protein</fullName>
    </submittedName>
</protein>
<evidence type="ECO:0000313" key="1">
    <source>
        <dbReference type="EMBL" id="MEA5391340.1"/>
    </source>
</evidence>
<organism evidence="1 2">
    <name type="scientific">Cyanobium gracile UHCC 0139</name>
    <dbReference type="NCBI Taxonomy" id="3110308"/>
    <lineage>
        <taxon>Bacteria</taxon>
        <taxon>Bacillati</taxon>
        <taxon>Cyanobacteriota</taxon>
        <taxon>Cyanophyceae</taxon>
        <taxon>Synechococcales</taxon>
        <taxon>Prochlorococcaceae</taxon>
        <taxon>Cyanobium</taxon>
    </lineage>
</organism>
<dbReference type="Proteomes" id="UP001304461">
    <property type="component" value="Unassembled WGS sequence"/>
</dbReference>
<dbReference type="EMBL" id="JAYGHX010000004">
    <property type="protein sequence ID" value="MEA5391340.1"/>
    <property type="molecule type" value="Genomic_DNA"/>
</dbReference>
<comment type="caution">
    <text evidence="1">The sequence shown here is derived from an EMBL/GenBank/DDBJ whole genome shotgun (WGS) entry which is preliminary data.</text>
</comment>
<gene>
    <name evidence="1" type="ORF">VB738_08720</name>
</gene>
<accession>A0ABU5RUI3</accession>
<evidence type="ECO:0000313" key="2">
    <source>
        <dbReference type="Proteomes" id="UP001304461"/>
    </source>
</evidence>
<sequence length="187" mass="19301">MTAPILAVPDPIPAGLRLTARLASGATALLPLVVLAPALAGPVLCTTTLEAPIPGSAATGPVEVTRCGVTRSAPEVMQQRFYSYSAPFAQGVNLLHQITDPLGLSIPGRDGGRIVAFGFPDQNIVWDGTAIENTASVMLSEQSGLMPQRTADITNGFSTSLGAGAATPTYVRPPAGTTWTPPIRGLW</sequence>
<dbReference type="RefSeq" id="WP_323305371.1">
    <property type="nucleotide sequence ID" value="NZ_JAYGHX010000004.1"/>
</dbReference>
<name>A0ABU5RUI3_9CYAN</name>